<dbReference type="Pfam" id="PF13413">
    <property type="entry name" value="HTH_25"/>
    <property type="match status" value="1"/>
</dbReference>
<gene>
    <name evidence="1" type="ORF">Mrose_00596</name>
</gene>
<name>A0A399F124_9DEIN</name>
<dbReference type="InterPro" id="IPR050400">
    <property type="entry name" value="Bact_Cytoskel_RodZ"/>
</dbReference>
<evidence type="ECO:0000313" key="1">
    <source>
        <dbReference type="EMBL" id="RIH88989.1"/>
    </source>
</evidence>
<dbReference type="AlphaFoldDB" id="A0A399F124"/>
<dbReference type="RefSeq" id="WP_119275944.1">
    <property type="nucleotide sequence ID" value="NZ_QWLA01000006.1"/>
</dbReference>
<evidence type="ECO:0000313" key="2">
    <source>
        <dbReference type="Proteomes" id="UP000265341"/>
    </source>
</evidence>
<dbReference type="Proteomes" id="UP000265341">
    <property type="component" value="Unassembled WGS sequence"/>
</dbReference>
<proteinExistence type="predicted"/>
<keyword evidence="2" id="KW-1185">Reference proteome</keyword>
<dbReference type="Gene3D" id="1.10.260.40">
    <property type="entry name" value="lambda repressor-like DNA-binding domains"/>
    <property type="match status" value="1"/>
</dbReference>
<reference evidence="1 2" key="1">
    <citation type="submission" date="2018-08" db="EMBL/GenBank/DDBJ databases">
        <title>Meiothermus roseus NBRC 110900 genome sequencing project.</title>
        <authorList>
            <person name="Da Costa M.S."/>
            <person name="Albuquerque L."/>
            <person name="Raposo P."/>
            <person name="Froufe H.J.C."/>
            <person name="Barroso C.S."/>
            <person name="Egas C."/>
        </authorList>
    </citation>
    <scope>NUCLEOTIDE SEQUENCE [LARGE SCALE GENOMIC DNA]</scope>
    <source>
        <strain evidence="1 2">NBRC 110900</strain>
    </source>
</reference>
<dbReference type="PANTHER" id="PTHR34475">
    <property type="match status" value="1"/>
</dbReference>
<dbReference type="GO" id="GO:0003677">
    <property type="term" value="F:DNA binding"/>
    <property type="evidence" value="ECO:0007669"/>
    <property type="project" value="InterPro"/>
</dbReference>
<dbReference type="OrthoDB" id="9797543at2"/>
<dbReference type="InterPro" id="IPR010982">
    <property type="entry name" value="Lambda_DNA-bd_dom_sf"/>
</dbReference>
<protein>
    <submittedName>
        <fullName evidence="1">Helix-turn-helix domain protein</fullName>
    </submittedName>
</protein>
<organism evidence="1 2">
    <name type="scientific">Calidithermus roseus</name>
    <dbReference type="NCBI Taxonomy" id="1644118"/>
    <lineage>
        <taxon>Bacteria</taxon>
        <taxon>Thermotogati</taxon>
        <taxon>Deinococcota</taxon>
        <taxon>Deinococci</taxon>
        <taxon>Thermales</taxon>
        <taxon>Thermaceae</taxon>
        <taxon>Calidithermus</taxon>
    </lineage>
</organism>
<sequence length="100" mass="10842">MGGFGRQLREARSAKGLEIGDVARRLKLRPAMVEALEAEAWERLPEPALTRGYLRNYALALGLDPKPLLALCPGGVALAAKPQEPAEESTIRVRVLEPAL</sequence>
<dbReference type="PANTHER" id="PTHR34475:SF1">
    <property type="entry name" value="CYTOSKELETON PROTEIN RODZ"/>
    <property type="match status" value="1"/>
</dbReference>
<dbReference type="EMBL" id="QWLA01000006">
    <property type="protein sequence ID" value="RIH88989.1"/>
    <property type="molecule type" value="Genomic_DNA"/>
</dbReference>
<accession>A0A399F124</accession>
<comment type="caution">
    <text evidence="1">The sequence shown here is derived from an EMBL/GenBank/DDBJ whole genome shotgun (WGS) entry which is preliminary data.</text>
</comment>